<dbReference type="Gene3D" id="3.90.550.10">
    <property type="entry name" value="Spore Coat Polysaccharide Biosynthesis Protein SpsA, Chain A"/>
    <property type="match status" value="1"/>
</dbReference>
<dbReference type="SUPFAM" id="SSF53448">
    <property type="entry name" value="Nucleotide-diphospho-sugar transferases"/>
    <property type="match status" value="1"/>
</dbReference>
<evidence type="ECO:0000259" key="2">
    <source>
        <dbReference type="Pfam" id="PF12804"/>
    </source>
</evidence>
<dbReference type="KEGG" id="izh:FEM41_11960"/>
<dbReference type="OrthoDB" id="5298023at2"/>
<dbReference type="AlphaFoldDB" id="A0A4P8YNX2"/>
<accession>A0A4P8YNX2</accession>
<keyword evidence="1" id="KW-0460">Magnesium</keyword>
<evidence type="ECO:0000313" key="3">
    <source>
        <dbReference type="EMBL" id="QCT20312.1"/>
    </source>
</evidence>
<evidence type="ECO:0000313" key="4">
    <source>
        <dbReference type="Proteomes" id="UP000302163"/>
    </source>
</evidence>
<dbReference type="PANTHER" id="PTHR43777:SF1">
    <property type="entry name" value="MOLYBDENUM COFACTOR CYTIDYLYLTRANSFERASE"/>
    <property type="match status" value="1"/>
</dbReference>
<dbReference type="InterPro" id="IPR029044">
    <property type="entry name" value="Nucleotide-diphossugar_trans"/>
</dbReference>
<reference evidence="3 4" key="1">
    <citation type="submission" date="2019-05" db="EMBL/GenBank/DDBJ databases">
        <title>Complete genome sequence of Izhakiella calystegiae KSNA2, an endophyte isolated from beach morning glory (Calystegia soldanella).</title>
        <authorList>
            <person name="Jiang L."/>
            <person name="Jeong J.C."/>
            <person name="Kim C.Y."/>
            <person name="Kim D.H."/>
            <person name="Kim S.W."/>
            <person name="Lee j."/>
        </authorList>
    </citation>
    <scope>NUCLEOTIDE SEQUENCE [LARGE SCALE GENOMIC DNA]</scope>
    <source>
        <strain evidence="3 4">KSNA2</strain>
    </source>
</reference>
<evidence type="ECO:0000256" key="1">
    <source>
        <dbReference type="ARBA" id="ARBA00022842"/>
    </source>
</evidence>
<keyword evidence="3" id="KW-0808">Transferase</keyword>
<dbReference type="Proteomes" id="UP000302163">
    <property type="component" value="Chromosome"/>
</dbReference>
<feature type="domain" description="MobA-like NTP transferase" evidence="2">
    <location>
        <begin position="6"/>
        <end position="168"/>
    </location>
</feature>
<dbReference type="GO" id="GO:0016779">
    <property type="term" value="F:nucleotidyltransferase activity"/>
    <property type="evidence" value="ECO:0007669"/>
    <property type="project" value="UniProtKB-ARBA"/>
</dbReference>
<proteinExistence type="predicted"/>
<organism evidence="3 4">
    <name type="scientific">Jejubacter calystegiae</name>
    <dbReference type="NCBI Taxonomy" id="2579935"/>
    <lineage>
        <taxon>Bacteria</taxon>
        <taxon>Pseudomonadati</taxon>
        <taxon>Pseudomonadota</taxon>
        <taxon>Gammaproteobacteria</taxon>
        <taxon>Enterobacterales</taxon>
        <taxon>Enterobacteriaceae</taxon>
        <taxon>Jejubacter</taxon>
    </lineage>
</organism>
<sequence>MTYGIIILAAGTGRRYRQSGGSGEKLLAHYPDAAGNPQPLLALTLANACETAMPVRVVCRPENAEIQALVQRAGAQTTLLASRGSGESIAAGVKAMPDMDGWLIVPGDMGWVTAQDYLRVSQALNQGHHQVRLACANKPGHPVGFTADYRQALMALSGDDGAKRLLNRETLLILQAPERVIRDADWFRAQD</sequence>
<dbReference type="EMBL" id="CP040428">
    <property type="protein sequence ID" value="QCT20312.1"/>
    <property type="molecule type" value="Genomic_DNA"/>
</dbReference>
<gene>
    <name evidence="3" type="ORF">FEM41_11960</name>
</gene>
<name>A0A4P8YNX2_9ENTR</name>
<dbReference type="Pfam" id="PF12804">
    <property type="entry name" value="NTP_transf_3"/>
    <property type="match status" value="1"/>
</dbReference>
<keyword evidence="4" id="KW-1185">Reference proteome</keyword>
<dbReference type="CDD" id="cd04182">
    <property type="entry name" value="GT_2_like_f"/>
    <property type="match status" value="1"/>
</dbReference>
<dbReference type="InterPro" id="IPR025877">
    <property type="entry name" value="MobA-like_NTP_Trfase"/>
</dbReference>
<dbReference type="PANTHER" id="PTHR43777">
    <property type="entry name" value="MOLYBDENUM COFACTOR CYTIDYLYLTRANSFERASE"/>
    <property type="match status" value="1"/>
</dbReference>
<dbReference type="RefSeq" id="WP_138096187.1">
    <property type="nucleotide sequence ID" value="NZ_CP040428.1"/>
</dbReference>
<protein>
    <submittedName>
        <fullName evidence="3">Nucleotidyltransferase family protein</fullName>
    </submittedName>
</protein>